<dbReference type="SUPFAM" id="SSF55154">
    <property type="entry name" value="CYTH-like phosphatases"/>
    <property type="match status" value="1"/>
</dbReference>
<gene>
    <name evidence="2" type="ORF">HMPREF1863_01038</name>
</gene>
<name>A0A134AG10_9FIRM</name>
<dbReference type="AlphaFoldDB" id="A0A134AG10"/>
<evidence type="ECO:0000259" key="1">
    <source>
        <dbReference type="PROSITE" id="PS51707"/>
    </source>
</evidence>
<dbReference type="Gene3D" id="2.40.320.10">
    <property type="entry name" value="Hypothetical Protein Pfu-838710-001"/>
    <property type="match status" value="1"/>
</dbReference>
<dbReference type="PATRIC" id="fig|755172.3.peg.997"/>
<dbReference type="InterPro" id="IPR033469">
    <property type="entry name" value="CYTH-like_dom_sf"/>
</dbReference>
<evidence type="ECO:0000313" key="3">
    <source>
        <dbReference type="Proteomes" id="UP000070442"/>
    </source>
</evidence>
<dbReference type="Pfam" id="PF01928">
    <property type="entry name" value="CYTH"/>
    <property type="match status" value="1"/>
</dbReference>
<comment type="caution">
    <text evidence="2">The sequence shown here is derived from an EMBL/GenBank/DDBJ whole genome shotgun (WGS) entry which is preliminary data.</text>
</comment>
<dbReference type="RefSeq" id="WP_068367930.1">
    <property type="nucleotide sequence ID" value="NZ_KQ960175.1"/>
</dbReference>
<dbReference type="CDD" id="cd07890">
    <property type="entry name" value="CYTH-like_AC_IV-like"/>
    <property type="match status" value="1"/>
</dbReference>
<protein>
    <submittedName>
        <fullName evidence="2">Putative adenylyl cyclase CyaB</fullName>
    </submittedName>
</protein>
<proteinExistence type="predicted"/>
<dbReference type="InterPro" id="IPR023577">
    <property type="entry name" value="CYTH_domain"/>
</dbReference>
<reference evidence="3" key="1">
    <citation type="submission" date="2016-01" db="EMBL/GenBank/DDBJ databases">
        <authorList>
            <person name="Mitreva M."/>
            <person name="Pepin K.H."/>
            <person name="Mihindukulasuriya K.A."/>
            <person name="Fulton R."/>
            <person name="Fronick C."/>
            <person name="O'Laughlin M."/>
            <person name="Miner T."/>
            <person name="Herter B."/>
            <person name="Rosa B.A."/>
            <person name="Cordes M."/>
            <person name="Tomlinson C."/>
            <person name="Wollam A."/>
            <person name="Palsikar V.B."/>
            <person name="Mardis E.R."/>
            <person name="Wilson R.K."/>
        </authorList>
    </citation>
    <scope>NUCLEOTIDE SEQUENCE [LARGE SCALE GENOMIC DNA]</scope>
    <source>
        <strain evidence="3">DNF00729</strain>
    </source>
</reference>
<feature type="domain" description="CYTH" evidence="1">
    <location>
        <begin position="2"/>
        <end position="174"/>
    </location>
</feature>
<organism evidence="2 3">
    <name type="scientific">Aedoeadaptatus coxii</name>
    <dbReference type="NCBI Taxonomy" id="755172"/>
    <lineage>
        <taxon>Bacteria</taxon>
        <taxon>Bacillati</taxon>
        <taxon>Bacillota</taxon>
        <taxon>Tissierellia</taxon>
        <taxon>Tissierellales</taxon>
        <taxon>Peptoniphilaceae</taxon>
        <taxon>Aedoeadaptatus</taxon>
    </lineage>
</organism>
<accession>A0A134AG10</accession>
<dbReference type="PROSITE" id="PS51707">
    <property type="entry name" value="CYTH"/>
    <property type="match status" value="1"/>
</dbReference>
<dbReference type="EMBL" id="LSDG01000027">
    <property type="protein sequence ID" value="KXB66656.1"/>
    <property type="molecule type" value="Genomic_DNA"/>
</dbReference>
<dbReference type="PANTHER" id="PTHR21028:SF2">
    <property type="entry name" value="CYTH DOMAIN-CONTAINING PROTEIN"/>
    <property type="match status" value="1"/>
</dbReference>
<dbReference type="OrthoDB" id="1953701at2"/>
<dbReference type="PANTHER" id="PTHR21028">
    <property type="entry name" value="SI:CH211-156B7.4"/>
    <property type="match status" value="1"/>
</dbReference>
<dbReference type="InterPro" id="IPR008173">
    <property type="entry name" value="Adenylyl_cyclase_CyaB"/>
</dbReference>
<sequence>MEREIEVKVLGVDLHAMEEKIIACGGTKISDEKQTTIVINSDLHPISEDLGYLRLRETRKDGAIERVCTFKEKKANNGVRVYDEHTVAIDAMDDMLTIFKLLGYDCISRGEKHRISYRLKSCRLDLDRWDEKTYPDPYMEIEGENREAIEEVIRDLSIDPKQVSTLSIRELQKLKNK</sequence>
<keyword evidence="3" id="KW-1185">Reference proteome</keyword>
<dbReference type="Proteomes" id="UP000070442">
    <property type="component" value="Unassembled WGS sequence"/>
</dbReference>
<evidence type="ECO:0000313" key="2">
    <source>
        <dbReference type="EMBL" id="KXB66656.1"/>
    </source>
</evidence>
<dbReference type="STRING" id="755172.HMPREF1863_01038"/>